<reference evidence="2" key="1">
    <citation type="submission" date="2022-11" db="UniProtKB">
        <authorList>
            <consortium name="WormBaseParasite"/>
        </authorList>
    </citation>
    <scope>IDENTIFICATION</scope>
</reference>
<proteinExistence type="predicted"/>
<sequence>MSADSHSLYHGDSLVSVFSMDRAAADKIKESQQQDGQPQIDFEKEEFRERIAELEDKLAARELDLAKSHKLIKGLRKLVPNPENAEHPPAAATETPSFINEQLAKDRARLLAKLGKTFSSDSTHK</sequence>
<evidence type="ECO:0000313" key="1">
    <source>
        <dbReference type="Proteomes" id="UP000887578"/>
    </source>
</evidence>
<accession>A0A914PY78</accession>
<keyword evidence="1" id="KW-1185">Reference proteome</keyword>
<organism evidence="1 2">
    <name type="scientific">Panagrolaimus davidi</name>
    <dbReference type="NCBI Taxonomy" id="227884"/>
    <lineage>
        <taxon>Eukaryota</taxon>
        <taxon>Metazoa</taxon>
        <taxon>Ecdysozoa</taxon>
        <taxon>Nematoda</taxon>
        <taxon>Chromadorea</taxon>
        <taxon>Rhabditida</taxon>
        <taxon>Tylenchina</taxon>
        <taxon>Panagrolaimomorpha</taxon>
        <taxon>Panagrolaimoidea</taxon>
        <taxon>Panagrolaimidae</taxon>
        <taxon>Panagrolaimus</taxon>
    </lineage>
</organism>
<evidence type="ECO:0000313" key="2">
    <source>
        <dbReference type="WBParaSite" id="PDA_v2.g23788.t1"/>
    </source>
</evidence>
<dbReference type="Proteomes" id="UP000887578">
    <property type="component" value="Unplaced"/>
</dbReference>
<dbReference type="AlphaFoldDB" id="A0A914PY78"/>
<protein>
    <submittedName>
        <fullName evidence="2">Uncharacterized protein</fullName>
    </submittedName>
</protein>
<dbReference type="WBParaSite" id="PDA_v2.g23788.t1">
    <property type="protein sequence ID" value="PDA_v2.g23788.t1"/>
    <property type="gene ID" value="PDA_v2.g23788"/>
</dbReference>
<name>A0A914PY78_9BILA</name>